<evidence type="ECO:0000313" key="2">
    <source>
        <dbReference type="Proteomes" id="UP000317429"/>
    </source>
</evidence>
<keyword evidence="2" id="KW-1185">Reference proteome</keyword>
<reference evidence="1 2" key="1">
    <citation type="submission" date="2019-02" db="EMBL/GenBank/DDBJ databases">
        <title>Deep-cultivation of Planctomycetes and their phenomic and genomic characterization uncovers novel biology.</title>
        <authorList>
            <person name="Wiegand S."/>
            <person name="Jogler M."/>
            <person name="Boedeker C."/>
            <person name="Pinto D."/>
            <person name="Vollmers J."/>
            <person name="Rivas-Marin E."/>
            <person name="Kohn T."/>
            <person name="Peeters S.H."/>
            <person name="Heuer A."/>
            <person name="Rast P."/>
            <person name="Oberbeckmann S."/>
            <person name="Bunk B."/>
            <person name="Jeske O."/>
            <person name="Meyerdierks A."/>
            <person name="Storesund J.E."/>
            <person name="Kallscheuer N."/>
            <person name="Luecker S."/>
            <person name="Lage O.M."/>
            <person name="Pohl T."/>
            <person name="Merkel B.J."/>
            <person name="Hornburger P."/>
            <person name="Mueller R.-W."/>
            <person name="Bruemmer F."/>
            <person name="Labrenz M."/>
            <person name="Spormann A.M."/>
            <person name="Op den Camp H."/>
            <person name="Overmann J."/>
            <person name="Amann R."/>
            <person name="Jetten M.S.M."/>
            <person name="Mascher T."/>
            <person name="Medema M.H."/>
            <person name="Devos D.P."/>
            <person name="Kaster A.-K."/>
            <person name="Ovreas L."/>
            <person name="Rohde M."/>
            <person name="Galperin M.Y."/>
            <person name="Jogler C."/>
        </authorList>
    </citation>
    <scope>NUCLEOTIDE SEQUENCE [LARGE SCALE GENOMIC DNA]</scope>
    <source>
        <strain evidence="1 2">Pla175</strain>
    </source>
</reference>
<evidence type="ECO:0000313" key="1">
    <source>
        <dbReference type="EMBL" id="QDU88553.1"/>
    </source>
</evidence>
<organism evidence="1 2">
    <name type="scientific">Pirellulimonas nuda</name>
    <dbReference type="NCBI Taxonomy" id="2528009"/>
    <lineage>
        <taxon>Bacteria</taxon>
        <taxon>Pseudomonadati</taxon>
        <taxon>Planctomycetota</taxon>
        <taxon>Planctomycetia</taxon>
        <taxon>Pirellulales</taxon>
        <taxon>Lacipirellulaceae</taxon>
        <taxon>Pirellulimonas</taxon>
    </lineage>
</organism>
<dbReference type="Proteomes" id="UP000317429">
    <property type="component" value="Chromosome"/>
</dbReference>
<name>A0A518DAS8_9BACT</name>
<dbReference type="AlphaFoldDB" id="A0A518DAS8"/>
<accession>A0A518DAS8</accession>
<dbReference type="KEGG" id="pnd:Pla175_19310"/>
<sequence length="103" mass="11188">MGFRGECPVGTEGDRVDAFIQQRLKAIARFEHPCSVVFLNHDQGYAPDLGAILMLGHKVSLVGFPEEMAPKLLGLADQGASVIDLGRDAYAFIVTLPRHHLAC</sequence>
<proteinExistence type="predicted"/>
<dbReference type="EMBL" id="CP036291">
    <property type="protein sequence ID" value="QDU88553.1"/>
    <property type="molecule type" value="Genomic_DNA"/>
</dbReference>
<protein>
    <submittedName>
        <fullName evidence="1">Uncharacterized protein</fullName>
    </submittedName>
</protein>
<gene>
    <name evidence="1" type="ORF">Pla175_19310</name>
</gene>